<dbReference type="InterPro" id="IPR038366">
    <property type="entry name" value="Znf_CppX_C4_sf"/>
</dbReference>
<dbReference type="Proteomes" id="UP000262607">
    <property type="component" value="Chromosome"/>
</dbReference>
<keyword evidence="8" id="KW-0645">Protease</keyword>
<dbReference type="Pfam" id="PF07724">
    <property type="entry name" value="AAA_2"/>
    <property type="match status" value="1"/>
</dbReference>
<dbReference type="InterPro" id="IPR050052">
    <property type="entry name" value="ATP-dep_Clp_protease_ClpX"/>
</dbReference>
<dbReference type="GO" id="GO:0005524">
    <property type="term" value="F:ATP binding"/>
    <property type="evidence" value="ECO:0007669"/>
    <property type="project" value="UniProtKB-KW"/>
</dbReference>
<comment type="similarity">
    <text evidence="6">Belongs to the ClpX chaperone family.</text>
</comment>
<dbReference type="GO" id="GO:0051301">
    <property type="term" value="P:cell division"/>
    <property type="evidence" value="ECO:0007669"/>
    <property type="project" value="TreeGrafter"/>
</dbReference>
<dbReference type="GO" id="GO:0051082">
    <property type="term" value="F:unfolded protein binding"/>
    <property type="evidence" value="ECO:0007669"/>
    <property type="project" value="UniProtKB-UniRule"/>
</dbReference>
<dbReference type="SMART" id="SM00382">
    <property type="entry name" value="AAA"/>
    <property type="match status" value="1"/>
</dbReference>
<organism evidence="8 9">
    <name type="scientific">Blattabacterium punctulatus CPU2</name>
    <dbReference type="NCBI Taxonomy" id="1457032"/>
    <lineage>
        <taxon>Bacteria</taxon>
        <taxon>Pseudomonadati</taxon>
        <taxon>Bacteroidota</taxon>
        <taxon>Flavobacteriia</taxon>
        <taxon>Flavobacteriales</taxon>
        <taxon>Blattabacteriaceae</taxon>
        <taxon>Blattabacterium</taxon>
    </lineage>
</organism>
<dbReference type="GO" id="GO:0016887">
    <property type="term" value="F:ATP hydrolysis activity"/>
    <property type="evidence" value="ECO:0007669"/>
    <property type="project" value="InterPro"/>
</dbReference>
<dbReference type="Gene3D" id="3.40.50.300">
    <property type="entry name" value="P-loop containing nucleotide triphosphate hydrolases"/>
    <property type="match status" value="1"/>
</dbReference>
<dbReference type="InterPro" id="IPR019489">
    <property type="entry name" value="Clp_ATPase_C"/>
</dbReference>
<dbReference type="NCBIfam" id="TIGR00382">
    <property type="entry name" value="clpX"/>
    <property type="match status" value="1"/>
</dbReference>
<dbReference type="InterPro" id="IPR027417">
    <property type="entry name" value="P-loop_NTPase"/>
</dbReference>
<sequence length="406" mass="46696">MENFLKCNFCGRKKDEITFLISGINGHICNFCIEKTYSIIHKKFSTEKKDFEEKIYNVKNQKIQIKKPKEIKDFLDKYIIGQNEAKKIISVAVYNHYKRIQYEKNKNKDDIEIEKSNILLIGNTGTGKTLLAKSISKLLKVPFTIADATTLTEAGYVGEDVESILTRLLQSVNYDINHAEKGIVFIDEIDKISRKKNNPSITRDVSGEGVQQSLLKLLEGTIINVPPQGGRKHPDQKMIQINTENILFIAGGTFDGIEKIIYDRINQFSIGFIIKKRKKEKKNFLKNIIANDLRKFGLIPELIGRFPIITYLDPLNKITLKKILIEPKNALIKQYKKLFNMDKISMNITDEALDIIVDKTIQLGLGARGLRTFCEKIFVDYIFEMKESNKILNIDKNMVIKKLFYS</sequence>
<dbReference type="SUPFAM" id="SSF52540">
    <property type="entry name" value="P-loop containing nucleoside triphosphate hydrolases"/>
    <property type="match status" value="1"/>
</dbReference>
<dbReference type="GO" id="GO:0051603">
    <property type="term" value="P:proteolysis involved in protein catabolic process"/>
    <property type="evidence" value="ECO:0007669"/>
    <property type="project" value="TreeGrafter"/>
</dbReference>
<keyword evidence="1 6" id="KW-0479">Metal-binding</keyword>
<dbReference type="PANTHER" id="PTHR48102:SF7">
    <property type="entry name" value="ATP-DEPENDENT CLP PROTEASE ATP-BINDING SUBUNIT CLPX-LIKE, MITOCHONDRIAL"/>
    <property type="match status" value="1"/>
</dbReference>
<dbReference type="PROSITE" id="PS51902">
    <property type="entry name" value="CLPX_ZB"/>
    <property type="match status" value="1"/>
</dbReference>
<keyword evidence="2" id="KW-0547">Nucleotide-binding</keyword>
<dbReference type="GO" id="GO:0140662">
    <property type="term" value="F:ATP-dependent protein folding chaperone"/>
    <property type="evidence" value="ECO:0007669"/>
    <property type="project" value="InterPro"/>
</dbReference>
<evidence type="ECO:0000256" key="6">
    <source>
        <dbReference type="PROSITE-ProRule" id="PRU01250"/>
    </source>
</evidence>
<dbReference type="CDD" id="cd19497">
    <property type="entry name" value="RecA-like_ClpX"/>
    <property type="match status" value="1"/>
</dbReference>
<evidence type="ECO:0000256" key="2">
    <source>
        <dbReference type="ARBA" id="ARBA00022741"/>
    </source>
</evidence>
<dbReference type="InterPro" id="IPR003959">
    <property type="entry name" value="ATPase_AAA_core"/>
</dbReference>
<dbReference type="InterPro" id="IPR003593">
    <property type="entry name" value="AAA+_ATPase"/>
</dbReference>
<dbReference type="SMART" id="SM01086">
    <property type="entry name" value="ClpB_D2-small"/>
    <property type="match status" value="1"/>
</dbReference>
<dbReference type="AlphaFoldDB" id="A0AAD1CMG1"/>
<evidence type="ECO:0000256" key="5">
    <source>
        <dbReference type="ARBA" id="ARBA00023186"/>
    </source>
</evidence>
<keyword evidence="3 6" id="KW-0862">Zinc</keyword>
<gene>
    <name evidence="8" type="primary">clpX</name>
    <name evidence="8" type="ORF">CPU2_395</name>
</gene>
<dbReference type="GO" id="GO:0046983">
    <property type="term" value="F:protein dimerization activity"/>
    <property type="evidence" value="ECO:0007669"/>
    <property type="project" value="UniProtKB-UniRule"/>
</dbReference>
<dbReference type="EMBL" id="AP014610">
    <property type="protein sequence ID" value="BBA17887.1"/>
    <property type="molecule type" value="Genomic_DNA"/>
</dbReference>
<feature type="binding site" evidence="6">
    <location>
        <position position="7"/>
    </location>
    <ligand>
        <name>Zn(2+)</name>
        <dbReference type="ChEBI" id="CHEBI:29105"/>
    </ligand>
</feature>
<dbReference type="PANTHER" id="PTHR48102">
    <property type="entry name" value="ATP-DEPENDENT CLP PROTEASE ATP-BINDING SUBUNIT CLPX-LIKE, MITOCHONDRIAL-RELATED"/>
    <property type="match status" value="1"/>
</dbReference>
<name>A0AAD1CMG1_9FLAO</name>
<dbReference type="EC" id="3.4.21.92" evidence="8"/>
<reference evidence="8 9" key="1">
    <citation type="submission" date="2014-06" db="EMBL/GenBank/DDBJ databases">
        <title>Genome sequence of the intracellular symbiont Blattabacterium cuenoti, strain CPU2 from the wood feeding cockroach Cryptocercus punctulatus.</title>
        <authorList>
            <person name="Kinjo Y."/>
            <person name="Ohkuma M."/>
            <person name="Tokuda G."/>
        </authorList>
    </citation>
    <scope>NUCLEOTIDE SEQUENCE [LARGE SCALE GENOMIC DNA]</scope>
    <source>
        <strain evidence="8 9">CPU2</strain>
    </source>
</reference>
<evidence type="ECO:0000313" key="9">
    <source>
        <dbReference type="Proteomes" id="UP000262607"/>
    </source>
</evidence>
<proteinExistence type="inferred from homology"/>
<dbReference type="GO" id="GO:0004252">
    <property type="term" value="F:serine-type endopeptidase activity"/>
    <property type="evidence" value="ECO:0007669"/>
    <property type="project" value="UniProtKB-EC"/>
</dbReference>
<protein>
    <submittedName>
        <fullName evidence="8">ATP-dependent protease ATP-binding subunit</fullName>
        <ecNumber evidence="8">3.4.21.92</ecNumber>
    </submittedName>
</protein>
<dbReference type="GO" id="GO:0008270">
    <property type="term" value="F:zinc ion binding"/>
    <property type="evidence" value="ECO:0007669"/>
    <property type="project" value="UniProtKB-UniRule"/>
</dbReference>
<dbReference type="RefSeq" id="WP_110548636.1">
    <property type="nucleotide sequence ID" value="NZ_AP014610.1"/>
</dbReference>
<accession>A0AAD1CMG1</accession>
<evidence type="ECO:0000313" key="8">
    <source>
        <dbReference type="EMBL" id="BBA17887.1"/>
    </source>
</evidence>
<feature type="binding site" evidence="6">
    <location>
        <position position="10"/>
    </location>
    <ligand>
        <name>Zn(2+)</name>
        <dbReference type="ChEBI" id="CHEBI:29105"/>
    </ligand>
</feature>
<dbReference type="Gene3D" id="6.20.220.10">
    <property type="entry name" value="ClpX chaperone, C4-type zinc finger domain"/>
    <property type="match status" value="1"/>
</dbReference>
<feature type="binding site" evidence="6">
    <location>
        <position position="32"/>
    </location>
    <ligand>
        <name>Zn(2+)</name>
        <dbReference type="ChEBI" id="CHEBI:29105"/>
    </ligand>
</feature>
<feature type="domain" description="ClpX-type ZB" evidence="7">
    <location>
        <begin position="1"/>
        <end position="48"/>
    </location>
</feature>
<evidence type="ECO:0000259" key="7">
    <source>
        <dbReference type="PROSITE" id="PS51902"/>
    </source>
</evidence>
<dbReference type="InterPro" id="IPR004487">
    <property type="entry name" value="Clp_protease_ATP-bd_su_ClpX"/>
</dbReference>
<keyword evidence="5 6" id="KW-0143">Chaperone</keyword>
<evidence type="ECO:0000256" key="4">
    <source>
        <dbReference type="ARBA" id="ARBA00022840"/>
    </source>
</evidence>
<dbReference type="Pfam" id="PF10431">
    <property type="entry name" value="ClpB_D2-small"/>
    <property type="match status" value="1"/>
</dbReference>
<dbReference type="GeneID" id="66556674"/>
<dbReference type="Pfam" id="PF06689">
    <property type="entry name" value="zf-C4_ClpX"/>
    <property type="match status" value="1"/>
</dbReference>
<dbReference type="SUPFAM" id="SSF57716">
    <property type="entry name" value="Glucocorticoid receptor-like (DNA-binding domain)"/>
    <property type="match status" value="1"/>
</dbReference>
<feature type="binding site" evidence="6">
    <location>
        <position position="29"/>
    </location>
    <ligand>
        <name>Zn(2+)</name>
        <dbReference type="ChEBI" id="CHEBI:29105"/>
    </ligand>
</feature>
<dbReference type="InterPro" id="IPR010603">
    <property type="entry name" value="Znf_CppX_C4"/>
</dbReference>
<evidence type="ECO:0000256" key="3">
    <source>
        <dbReference type="ARBA" id="ARBA00022833"/>
    </source>
</evidence>
<dbReference type="NCBIfam" id="NF003745">
    <property type="entry name" value="PRK05342.1"/>
    <property type="match status" value="1"/>
</dbReference>
<keyword evidence="8" id="KW-0378">Hydrolase</keyword>
<evidence type="ECO:0000256" key="1">
    <source>
        <dbReference type="ARBA" id="ARBA00022723"/>
    </source>
</evidence>
<dbReference type="GO" id="GO:0009376">
    <property type="term" value="C:HslUV protease complex"/>
    <property type="evidence" value="ECO:0007669"/>
    <property type="project" value="TreeGrafter"/>
</dbReference>
<dbReference type="SMART" id="SM00994">
    <property type="entry name" value="zf-C4_ClpX"/>
    <property type="match status" value="1"/>
</dbReference>
<dbReference type="Gene3D" id="1.10.8.60">
    <property type="match status" value="1"/>
</dbReference>
<dbReference type="InterPro" id="IPR059188">
    <property type="entry name" value="Znf_CLPX-like"/>
</dbReference>
<keyword evidence="4 8" id="KW-0067">ATP-binding</keyword>